<evidence type="ECO:0000256" key="2">
    <source>
        <dbReference type="ARBA" id="ARBA00022553"/>
    </source>
</evidence>
<evidence type="ECO:0000256" key="6">
    <source>
        <dbReference type="SAM" id="Phobius"/>
    </source>
</evidence>
<evidence type="ECO:0000313" key="8">
    <source>
        <dbReference type="Proteomes" id="UP000734854"/>
    </source>
</evidence>
<sequence>MDDGALLLPHGSSDVVDGAVDYAGRPASRSATGRWISAVFIIWVEIGERFTYYGVANNLISYLTGPLRESTATAAAAVNVWSGVASMLPLLGAFVADSYFGRYWTIVGASLLYMSGLSLMTLSSLHSSPCGETATTDPADCAQAGQVASFYASLYLMALAQGCHKPSVQAFGADQFDDGHPAERAAKSSFFNWWFFGLSAGILVANLLLTYIQDYVSWALGFGIPCLAMTAALLLFLLGTKTYRLYPVRTESSTNCPSDGRRGDLKRLLPLVPIWATLLPYAVVFCQSPTLFTKQGASLDRRLGPNFELPAASLQVCSSVAIITFVAVYDRLLVPLARRLTKRPSGITMLQRIGAGMFISLVSIVVSALVEMKRLEVARESDSMSVWWLVPQYALFGVSDVFTMIGLQEFFYDQVPEAYRSLGLGLYLSIFGVGELLSGGLVSAIDKISKMGGGDSWFADDINRGHFDYFYWLLAVLSAVGLALFLCFAKAYVYKKIDNPN</sequence>
<dbReference type="CDD" id="cd17417">
    <property type="entry name" value="MFS_NPF5"/>
    <property type="match status" value="1"/>
</dbReference>
<feature type="transmembrane region" description="Helical" evidence="6">
    <location>
        <begin position="193"/>
        <end position="212"/>
    </location>
</feature>
<reference evidence="7 8" key="1">
    <citation type="submission" date="2020-08" db="EMBL/GenBank/DDBJ databases">
        <title>Plant Genome Project.</title>
        <authorList>
            <person name="Zhang R.-G."/>
        </authorList>
    </citation>
    <scope>NUCLEOTIDE SEQUENCE [LARGE SCALE GENOMIC DNA]</scope>
    <source>
        <tissue evidence="7">Rhizome</tissue>
    </source>
</reference>
<feature type="transmembrane region" description="Helical" evidence="6">
    <location>
        <begin position="390"/>
        <end position="412"/>
    </location>
</feature>
<keyword evidence="8" id="KW-1185">Reference proteome</keyword>
<feature type="transmembrane region" description="Helical" evidence="6">
    <location>
        <begin position="218"/>
        <end position="239"/>
    </location>
</feature>
<evidence type="ECO:0000256" key="3">
    <source>
        <dbReference type="ARBA" id="ARBA00022692"/>
    </source>
</evidence>
<dbReference type="PROSITE" id="PS01022">
    <property type="entry name" value="PTR2_1"/>
    <property type="match status" value="1"/>
</dbReference>
<dbReference type="EMBL" id="JACMSC010000003">
    <property type="protein sequence ID" value="KAG6530177.1"/>
    <property type="molecule type" value="Genomic_DNA"/>
</dbReference>
<evidence type="ECO:0000256" key="4">
    <source>
        <dbReference type="ARBA" id="ARBA00022989"/>
    </source>
</evidence>
<accession>A0A8J5M0E0</accession>
<keyword evidence="4 6" id="KW-1133">Transmembrane helix</keyword>
<dbReference type="PANTHER" id="PTHR11654">
    <property type="entry name" value="OLIGOPEPTIDE TRANSPORTER-RELATED"/>
    <property type="match status" value="1"/>
</dbReference>
<gene>
    <name evidence="7" type="ORF">ZIOFF_012399</name>
</gene>
<dbReference type="AlphaFoldDB" id="A0A8J5M0E0"/>
<keyword evidence="5 6" id="KW-0472">Membrane</keyword>
<evidence type="ECO:0000313" key="7">
    <source>
        <dbReference type="EMBL" id="KAG6530177.1"/>
    </source>
</evidence>
<feature type="transmembrane region" description="Helical" evidence="6">
    <location>
        <begin position="268"/>
        <end position="292"/>
    </location>
</feature>
<dbReference type="GO" id="GO:0042937">
    <property type="term" value="F:tripeptide transmembrane transporter activity"/>
    <property type="evidence" value="ECO:0007669"/>
    <property type="project" value="InterPro"/>
</dbReference>
<feature type="transmembrane region" description="Helical" evidence="6">
    <location>
        <begin position="312"/>
        <end position="332"/>
    </location>
</feature>
<comment type="caution">
    <text evidence="7">The sequence shown here is derived from an EMBL/GenBank/DDBJ whole genome shotgun (WGS) entry which is preliminary data.</text>
</comment>
<protein>
    <submittedName>
        <fullName evidence="7">Uncharacterized protein</fullName>
    </submittedName>
</protein>
<dbReference type="InterPro" id="IPR018456">
    <property type="entry name" value="PTR2_symporter_CS"/>
</dbReference>
<feature type="transmembrane region" description="Helical" evidence="6">
    <location>
        <begin position="469"/>
        <end position="493"/>
    </location>
</feature>
<dbReference type="Pfam" id="PF00854">
    <property type="entry name" value="PTR2"/>
    <property type="match status" value="2"/>
</dbReference>
<keyword evidence="3 6" id="KW-0812">Transmembrane</keyword>
<dbReference type="GO" id="GO:0016020">
    <property type="term" value="C:membrane"/>
    <property type="evidence" value="ECO:0007669"/>
    <property type="project" value="UniProtKB-SubCell"/>
</dbReference>
<dbReference type="InterPro" id="IPR044739">
    <property type="entry name" value="NRT1/PTR"/>
</dbReference>
<dbReference type="Proteomes" id="UP000734854">
    <property type="component" value="Unassembled WGS sequence"/>
</dbReference>
<feature type="transmembrane region" description="Helical" evidence="6">
    <location>
        <begin position="102"/>
        <end position="122"/>
    </location>
</feature>
<comment type="subcellular location">
    <subcellularLocation>
        <location evidence="1">Membrane</location>
        <topology evidence="1">Multi-pass membrane protein</topology>
    </subcellularLocation>
</comment>
<dbReference type="OrthoDB" id="8904098at2759"/>
<proteinExistence type="predicted"/>
<name>A0A8J5M0E0_ZINOF</name>
<dbReference type="GO" id="GO:0071916">
    <property type="term" value="F:dipeptide transmembrane transporter activity"/>
    <property type="evidence" value="ECO:0007669"/>
    <property type="project" value="InterPro"/>
</dbReference>
<evidence type="ECO:0000256" key="5">
    <source>
        <dbReference type="ARBA" id="ARBA00023136"/>
    </source>
</evidence>
<evidence type="ECO:0000256" key="1">
    <source>
        <dbReference type="ARBA" id="ARBA00004141"/>
    </source>
</evidence>
<dbReference type="InterPro" id="IPR000109">
    <property type="entry name" value="POT_fam"/>
</dbReference>
<feature type="transmembrane region" description="Helical" evidence="6">
    <location>
        <begin position="76"/>
        <end position="96"/>
    </location>
</feature>
<organism evidence="7 8">
    <name type="scientific">Zingiber officinale</name>
    <name type="common">Ginger</name>
    <name type="synonym">Amomum zingiber</name>
    <dbReference type="NCBI Taxonomy" id="94328"/>
    <lineage>
        <taxon>Eukaryota</taxon>
        <taxon>Viridiplantae</taxon>
        <taxon>Streptophyta</taxon>
        <taxon>Embryophyta</taxon>
        <taxon>Tracheophyta</taxon>
        <taxon>Spermatophyta</taxon>
        <taxon>Magnoliopsida</taxon>
        <taxon>Liliopsida</taxon>
        <taxon>Zingiberales</taxon>
        <taxon>Zingiberaceae</taxon>
        <taxon>Zingiber</taxon>
    </lineage>
</organism>
<feature type="transmembrane region" description="Helical" evidence="6">
    <location>
        <begin position="353"/>
        <end position="370"/>
    </location>
</feature>
<keyword evidence="2" id="KW-0597">Phosphoprotein</keyword>
<feature type="transmembrane region" description="Helical" evidence="6">
    <location>
        <begin position="424"/>
        <end position="445"/>
    </location>
</feature>